<dbReference type="Gene3D" id="3.40.50.300">
    <property type="entry name" value="P-loop containing nucleotide triphosphate hydrolases"/>
    <property type="match status" value="1"/>
</dbReference>
<dbReference type="AlphaFoldDB" id="A0A3N1D2D4"/>
<dbReference type="EMBL" id="RJKE01000001">
    <property type="protein sequence ID" value="ROO87672.1"/>
    <property type="molecule type" value="Genomic_DNA"/>
</dbReference>
<sequence>MIKPGQVFDRDFEWRHLTAFVERRSDRPQLAVVSGRRRMGKTFLLEALAREAGGFYFGATEATETESLMLCGSAMSVVGRLLAGAAPLRGRANLELVVRPFDDQMAAGFWGAADPALAVRLHAVVGGTPAYRRFVNDDAPEGLPDFDDWVLRTVPDPGTPLFREARYLLDEETEARDPGLFHSVLSAVAHGRSSRGGIADYIGRKSTDIGHPLTVLEDCGLLRRDPDLFHSGKSHYRIAEPLITFYQVVMRPQWGLLESGRAGLVWSAAKARFASQVMGPHFEELCRQFAVTDRATELWGDLPAEVGSGVLTDHKTRAKLELDVVVLAQADPGERRRVLSIGEAKWGKVMGASDVARLARARDLLAERGYDTTGTKLVCYSGAGFADDLVDPPETPIPVGISDLYS</sequence>
<organism evidence="1 2">
    <name type="scientific">Actinocorallia herbida</name>
    <dbReference type="NCBI Taxonomy" id="58109"/>
    <lineage>
        <taxon>Bacteria</taxon>
        <taxon>Bacillati</taxon>
        <taxon>Actinomycetota</taxon>
        <taxon>Actinomycetes</taxon>
        <taxon>Streptosporangiales</taxon>
        <taxon>Thermomonosporaceae</taxon>
        <taxon>Actinocorallia</taxon>
    </lineage>
</organism>
<keyword evidence="2" id="KW-1185">Reference proteome</keyword>
<gene>
    <name evidence="1" type="ORF">EDD29_5299</name>
</gene>
<dbReference type="Proteomes" id="UP000272400">
    <property type="component" value="Unassembled WGS sequence"/>
</dbReference>
<dbReference type="InterPro" id="IPR027417">
    <property type="entry name" value="P-loop_NTPase"/>
</dbReference>
<evidence type="ECO:0000313" key="2">
    <source>
        <dbReference type="Proteomes" id="UP000272400"/>
    </source>
</evidence>
<reference evidence="1 2" key="1">
    <citation type="submission" date="2018-11" db="EMBL/GenBank/DDBJ databases">
        <title>Sequencing the genomes of 1000 actinobacteria strains.</title>
        <authorList>
            <person name="Klenk H.-P."/>
        </authorList>
    </citation>
    <scope>NUCLEOTIDE SEQUENCE [LARGE SCALE GENOMIC DNA]</scope>
    <source>
        <strain evidence="1 2">DSM 44254</strain>
    </source>
</reference>
<dbReference type="RefSeq" id="WP_211359903.1">
    <property type="nucleotide sequence ID" value="NZ_RJKE01000001.1"/>
</dbReference>
<evidence type="ECO:0000313" key="1">
    <source>
        <dbReference type="EMBL" id="ROO87672.1"/>
    </source>
</evidence>
<dbReference type="PANTHER" id="PTHR34704">
    <property type="entry name" value="ATPASE"/>
    <property type="match status" value="1"/>
</dbReference>
<accession>A0A3N1D2D4</accession>
<evidence type="ECO:0008006" key="3">
    <source>
        <dbReference type="Google" id="ProtNLM"/>
    </source>
</evidence>
<protein>
    <recommendedName>
        <fullName evidence="3">ATP-binding protein</fullName>
    </recommendedName>
</protein>
<proteinExistence type="predicted"/>
<comment type="caution">
    <text evidence="1">The sequence shown here is derived from an EMBL/GenBank/DDBJ whole genome shotgun (WGS) entry which is preliminary data.</text>
</comment>
<dbReference type="SUPFAM" id="SSF52540">
    <property type="entry name" value="P-loop containing nucleoside triphosphate hydrolases"/>
    <property type="match status" value="1"/>
</dbReference>
<dbReference type="PANTHER" id="PTHR34704:SF2">
    <property type="entry name" value="ATPASE"/>
    <property type="match status" value="1"/>
</dbReference>
<name>A0A3N1D2D4_9ACTN</name>